<dbReference type="EMBL" id="JBDIME010000021">
    <property type="protein sequence ID" value="MEN2791939.1"/>
    <property type="molecule type" value="Genomic_DNA"/>
</dbReference>
<reference evidence="1 2" key="1">
    <citation type="submission" date="2024-05" db="EMBL/GenBank/DDBJ databases">
        <authorList>
            <person name="Liu Q."/>
            <person name="Xin Y.-H."/>
        </authorList>
    </citation>
    <scope>NUCLEOTIDE SEQUENCE [LARGE SCALE GENOMIC DNA]</scope>
    <source>
        <strain evidence="1 2">CGMCC 1.10181</strain>
    </source>
</reference>
<protein>
    <submittedName>
        <fullName evidence="1">Recombinase family protein</fullName>
    </submittedName>
</protein>
<proteinExistence type="predicted"/>
<sequence length="288" mass="33218">LDAIDTDIHGLERQWALKRERAEYECERARRQYDAVEPENRLVARSLEAIWENKLRDVEKVEQDYRRWKKEQATSLSSEDRERIAAFGIDLPELWERIGNSERKALLRLVIDKVVLDQRRAKGMVWIRIIWQSGAATEHWVTRKTQSYAAAAHAEVLEQRIRELNAAGMMDAQVAAALNAEGLRNSLGGMFDHNTLHLLRRRWNIPTVKINGVEHNPPRWPDGSYSIQGAAAALGVTEQTVYKWLNRGKLQGRQLTKGQPWQVDLTEQQISTLTPSIPRMRRSRRAAS</sequence>
<organism evidence="1 2">
    <name type="scientific">Sphingomonas oligophenolica</name>
    <dbReference type="NCBI Taxonomy" id="301154"/>
    <lineage>
        <taxon>Bacteria</taxon>
        <taxon>Pseudomonadati</taxon>
        <taxon>Pseudomonadota</taxon>
        <taxon>Alphaproteobacteria</taxon>
        <taxon>Sphingomonadales</taxon>
        <taxon>Sphingomonadaceae</taxon>
        <taxon>Sphingomonas</taxon>
    </lineage>
</organism>
<dbReference type="Proteomes" id="UP001419910">
    <property type="component" value="Unassembled WGS sequence"/>
</dbReference>
<name>A0ABU9Y816_9SPHN</name>
<comment type="caution">
    <text evidence="1">The sequence shown here is derived from an EMBL/GenBank/DDBJ whole genome shotgun (WGS) entry which is preliminary data.</text>
</comment>
<accession>A0ABU9Y816</accession>
<feature type="non-terminal residue" evidence="1">
    <location>
        <position position="1"/>
    </location>
</feature>
<evidence type="ECO:0000313" key="2">
    <source>
        <dbReference type="Proteomes" id="UP001419910"/>
    </source>
</evidence>
<gene>
    <name evidence="1" type="ORF">ABC974_20075</name>
</gene>
<keyword evidence="2" id="KW-1185">Reference proteome</keyword>
<evidence type="ECO:0000313" key="1">
    <source>
        <dbReference type="EMBL" id="MEN2791939.1"/>
    </source>
</evidence>